<evidence type="ECO:0000313" key="3">
    <source>
        <dbReference type="EMBL" id="KAK2655781.1"/>
    </source>
</evidence>
<feature type="domain" description="Reverse transcriptase" evidence="2">
    <location>
        <begin position="218"/>
        <end position="335"/>
    </location>
</feature>
<keyword evidence="1" id="KW-0472">Membrane</keyword>
<dbReference type="InterPro" id="IPR000477">
    <property type="entry name" value="RT_dom"/>
</dbReference>
<keyword evidence="1" id="KW-0812">Transmembrane</keyword>
<evidence type="ECO:0000259" key="2">
    <source>
        <dbReference type="Pfam" id="PF00078"/>
    </source>
</evidence>
<proteinExistence type="predicted"/>
<protein>
    <recommendedName>
        <fullName evidence="2">Reverse transcriptase domain-containing protein</fullName>
    </recommendedName>
</protein>
<accession>A0AAE0CLR1</accession>
<organism evidence="3 4">
    <name type="scientific">Dipteronia dyeriana</name>
    <dbReference type="NCBI Taxonomy" id="168575"/>
    <lineage>
        <taxon>Eukaryota</taxon>
        <taxon>Viridiplantae</taxon>
        <taxon>Streptophyta</taxon>
        <taxon>Embryophyta</taxon>
        <taxon>Tracheophyta</taxon>
        <taxon>Spermatophyta</taxon>
        <taxon>Magnoliopsida</taxon>
        <taxon>eudicotyledons</taxon>
        <taxon>Gunneridae</taxon>
        <taxon>Pentapetalae</taxon>
        <taxon>rosids</taxon>
        <taxon>malvids</taxon>
        <taxon>Sapindales</taxon>
        <taxon>Sapindaceae</taxon>
        <taxon>Hippocastanoideae</taxon>
        <taxon>Acereae</taxon>
        <taxon>Dipteronia</taxon>
    </lineage>
</organism>
<dbReference type="Proteomes" id="UP001280121">
    <property type="component" value="Unassembled WGS sequence"/>
</dbReference>
<keyword evidence="1" id="KW-1133">Transmembrane helix</keyword>
<name>A0AAE0CLR1_9ROSI</name>
<reference evidence="3" key="1">
    <citation type="journal article" date="2023" name="Plant J.">
        <title>Genome sequences and population genomics provide insights into the demographic history, inbreeding, and mutation load of two 'living fossil' tree species of Dipteronia.</title>
        <authorList>
            <person name="Feng Y."/>
            <person name="Comes H.P."/>
            <person name="Chen J."/>
            <person name="Zhu S."/>
            <person name="Lu R."/>
            <person name="Zhang X."/>
            <person name="Li P."/>
            <person name="Qiu J."/>
            <person name="Olsen K.M."/>
            <person name="Qiu Y."/>
        </authorList>
    </citation>
    <scope>NUCLEOTIDE SEQUENCE</scope>
    <source>
        <strain evidence="3">KIB01</strain>
    </source>
</reference>
<dbReference type="AlphaFoldDB" id="A0AAE0CLR1"/>
<sequence>MFGPWLKAFIPIKPNHFSRAYKSGQVNSSMRNSWGEAPSTRDLAATDHVSNKGKDMLRACHGTVPKEMQMDYGENVLGSKHDTPDRLSPSGSPMDVGVKAIGLKARKAIQSLVKNIIPGHFSTDYIVWRMFRGYAREALDDCGLQNISFMRPLFTWYNKLKGPNMAQERLNSCVFVGELVTNVCLGVHNDGNSLEEVNATFITLIPKLKRAERATDFWNVSLCNVVYKFFAKSLTNRFRKVLGDMISDTQSAFIPGRLIIDYAIVGFECLHALKRGRKGLRGAMAFKLDMSKAYDRVKWSLLSEMMSRLILLMAWIDQIMRCVTSVSFSFLINGLVRGWLKPTRRFR</sequence>
<evidence type="ECO:0000313" key="4">
    <source>
        <dbReference type="Proteomes" id="UP001280121"/>
    </source>
</evidence>
<gene>
    <name evidence="3" type="ORF">Ddye_008833</name>
</gene>
<dbReference type="EMBL" id="JANJYI010000003">
    <property type="protein sequence ID" value="KAK2655781.1"/>
    <property type="molecule type" value="Genomic_DNA"/>
</dbReference>
<comment type="caution">
    <text evidence="3">The sequence shown here is derived from an EMBL/GenBank/DDBJ whole genome shotgun (WGS) entry which is preliminary data.</text>
</comment>
<dbReference type="Pfam" id="PF00078">
    <property type="entry name" value="RVT_1"/>
    <property type="match status" value="1"/>
</dbReference>
<dbReference type="InterPro" id="IPR052343">
    <property type="entry name" value="Retrotransposon-Effector_Assoc"/>
</dbReference>
<dbReference type="PANTHER" id="PTHR46890:SF48">
    <property type="entry name" value="RNA-DIRECTED DNA POLYMERASE"/>
    <property type="match status" value="1"/>
</dbReference>
<keyword evidence="4" id="KW-1185">Reference proteome</keyword>
<dbReference type="PANTHER" id="PTHR46890">
    <property type="entry name" value="NON-LTR RETROLELEMENT REVERSE TRANSCRIPTASE-LIKE PROTEIN-RELATED"/>
    <property type="match status" value="1"/>
</dbReference>
<feature type="transmembrane region" description="Helical" evidence="1">
    <location>
        <begin position="322"/>
        <end position="340"/>
    </location>
</feature>
<evidence type="ECO:0000256" key="1">
    <source>
        <dbReference type="SAM" id="Phobius"/>
    </source>
</evidence>